<gene>
    <name evidence="2" type="ORF">BJF96_g3227</name>
</gene>
<feature type="compositionally biased region" description="Low complexity" evidence="1">
    <location>
        <begin position="9"/>
        <end position="28"/>
    </location>
</feature>
<dbReference type="EMBL" id="MPSH01000008">
    <property type="protein sequence ID" value="PNH33683.1"/>
    <property type="molecule type" value="Genomic_DNA"/>
</dbReference>
<proteinExistence type="predicted"/>
<comment type="caution">
    <text evidence="2">The sequence shown here is derived from an EMBL/GenBank/DDBJ whole genome shotgun (WGS) entry which is preliminary data.</text>
</comment>
<dbReference type="AlphaFoldDB" id="A0AA45ANV2"/>
<protein>
    <submittedName>
        <fullName evidence="2">Uncharacterized protein</fullName>
    </submittedName>
</protein>
<feature type="region of interest" description="Disordered" evidence="1">
    <location>
        <begin position="1"/>
        <end position="41"/>
    </location>
</feature>
<name>A0AA45ANV2_VERDA</name>
<reference evidence="2 3" key="1">
    <citation type="submission" date="2017-12" db="EMBL/GenBank/DDBJ databases">
        <title>Comparative genomics yields insights into virulence evolution of Verticillium dahliae.</title>
        <authorList>
            <person name="Fan R."/>
            <person name="Armitage A.D."/>
            <person name="Cascant-Lopez E."/>
            <person name="Sobczyk M."/>
            <person name="Cockerton H.M."/>
            <person name="Harrison R.J."/>
        </authorList>
    </citation>
    <scope>NUCLEOTIDE SEQUENCE [LARGE SCALE GENOMIC DNA]</scope>
    <source>
        <strain evidence="2 3">12008</strain>
    </source>
</reference>
<accession>A0AA45ANV2</accession>
<evidence type="ECO:0000313" key="2">
    <source>
        <dbReference type="EMBL" id="PNH33683.1"/>
    </source>
</evidence>
<evidence type="ECO:0000313" key="3">
    <source>
        <dbReference type="Proteomes" id="UP000236305"/>
    </source>
</evidence>
<sequence>MVLQLVQKAQPARAPSAGQGAAQQGPARNVSPTKVARMTPE</sequence>
<evidence type="ECO:0000256" key="1">
    <source>
        <dbReference type="SAM" id="MobiDB-lite"/>
    </source>
</evidence>
<dbReference type="Proteomes" id="UP000236305">
    <property type="component" value="Unassembled WGS sequence"/>
</dbReference>
<organism evidence="2 3">
    <name type="scientific">Verticillium dahliae</name>
    <name type="common">Verticillium wilt</name>
    <dbReference type="NCBI Taxonomy" id="27337"/>
    <lineage>
        <taxon>Eukaryota</taxon>
        <taxon>Fungi</taxon>
        <taxon>Dikarya</taxon>
        <taxon>Ascomycota</taxon>
        <taxon>Pezizomycotina</taxon>
        <taxon>Sordariomycetes</taxon>
        <taxon>Hypocreomycetidae</taxon>
        <taxon>Glomerellales</taxon>
        <taxon>Plectosphaerellaceae</taxon>
        <taxon>Verticillium</taxon>
    </lineage>
</organism>